<feature type="region of interest" description="Disordered" evidence="11">
    <location>
        <begin position="20"/>
        <end position="41"/>
    </location>
</feature>
<dbReference type="PRINTS" id="PR00866">
    <property type="entry name" value="RNADNAPOLMS"/>
</dbReference>
<dbReference type="AlphaFoldDB" id="A0A5B9WB11"/>
<reference evidence="13 14" key="1">
    <citation type="submission" date="2019-08" db="EMBL/GenBank/DDBJ databases">
        <title>Deep-cultivation of Planctomycetes and their phenomic and genomic characterization uncovers novel biology.</title>
        <authorList>
            <person name="Wiegand S."/>
            <person name="Jogler M."/>
            <person name="Boedeker C."/>
            <person name="Pinto D."/>
            <person name="Vollmers J."/>
            <person name="Rivas-Marin E."/>
            <person name="Kohn T."/>
            <person name="Peeters S.H."/>
            <person name="Heuer A."/>
            <person name="Rast P."/>
            <person name="Oberbeckmann S."/>
            <person name="Bunk B."/>
            <person name="Jeske O."/>
            <person name="Meyerdierks A."/>
            <person name="Storesund J.E."/>
            <person name="Kallscheuer N."/>
            <person name="Luecker S."/>
            <person name="Lage O.M."/>
            <person name="Pohl T."/>
            <person name="Merkel B.J."/>
            <person name="Hornburger P."/>
            <person name="Mueller R.-W."/>
            <person name="Bruemmer F."/>
            <person name="Labrenz M."/>
            <person name="Spormann A.M."/>
            <person name="Op den Camp H."/>
            <person name="Overmann J."/>
            <person name="Amann R."/>
            <person name="Jetten M.S.M."/>
            <person name="Mascher T."/>
            <person name="Medema M.H."/>
            <person name="Devos D.P."/>
            <person name="Kaster A.-K."/>
            <person name="Ovreas L."/>
            <person name="Rohde M."/>
            <person name="Galperin M.Y."/>
            <person name="Jogler C."/>
        </authorList>
    </citation>
    <scope>NUCLEOTIDE SEQUENCE [LARGE SCALE GENOMIC DNA]</scope>
    <source>
        <strain evidence="13 14">OJF2</strain>
    </source>
</reference>
<organism evidence="13 14">
    <name type="scientific">Aquisphaera giovannonii</name>
    <dbReference type="NCBI Taxonomy" id="406548"/>
    <lineage>
        <taxon>Bacteria</taxon>
        <taxon>Pseudomonadati</taxon>
        <taxon>Planctomycetota</taxon>
        <taxon>Planctomycetia</taxon>
        <taxon>Isosphaerales</taxon>
        <taxon>Isosphaeraceae</taxon>
        <taxon>Aquisphaera</taxon>
    </lineage>
</organism>
<keyword evidence="14" id="KW-1185">Reference proteome</keyword>
<evidence type="ECO:0000313" key="14">
    <source>
        <dbReference type="Proteomes" id="UP000324233"/>
    </source>
</evidence>
<protein>
    <recommendedName>
        <fullName evidence="1">RNA-directed DNA polymerase</fullName>
        <ecNumber evidence="1">2.7.7.49</ecNumber>
    </recommendedName>
</protein>
<keyword evidence="3" id="KW-0548">Nucleotidyltransferase</keyword>
<dbReference type="CDD" id="cd03487">
    <property type="entry name" value="RT_Bac_retron_II"/>
    <property type="match status" value="1"/>
</dbReference>
<evidence type="ECO:0000256" key="9">
    <source>
        <dbReference type="ARBA" id="ARBA00048173"/>
    </source>
</evidence>
<feature type="domain" description="Reverse transcriptase" evidence="12">
    <location>
        <begin position="232"/>
        <end position="464"/>
    </location>
</feature>
<accession>A0A5B9WB11</accession>
<dbReference type="PANTHER" id="PTHR34047">
    <property type="entry name" value="NUCLEAR INTRON MATURASE 1, MITOCHONDRIAL-RELATED"/>
    <property type="match status" value="1"/>
</dbReference>
<evidence type="ECO:0000256" key="3">
    <source>
        <dbReference type="ARBA" id="ARBA00022695"/>
    </source>
</evidence>
<keyword evidence="6 13" id="KW-0695">RNA-directed DNA polymerase</keyword>
<comment type="similarity">
    <text evidence="8">Belongs to the bacterial reverse transcriptase family.</text>
</comment>
<dbReference type="GO" id="GO:0003723">
    <property type="term" value="F:RNA binding"/>
    <property type="evidence" value="ECO:0007669"/>
    <property type="project" value="InterPro"/>
</dbReference>
<dbReference type="PANTHER" id="PTHR34047:SF7">
    <property type="entry name" value="RNA-DIRECTED DNA POLYMERASE"/>
    <property type="match status" value="1"/>
</dbReference>
<dbReference type="InterPro" id="IPR000477">
    <property type="entry name" value="RT_dom"/>
</dbReference>
<dbReference type="PROSITE" id="PS50878">
    <property type="entry name" value="RT_POL"/>
    <property type="match status" value="1"/>
</dbReference>
<keyword evidence="5" id="KW-0460">Magnesium</keyword>
<sequence length="536" mass="59230">MNVFRRLFGWLLGRRLKPAPSLPASRPAAPGSPQSPMTVAPTPAEVVAKKGRSYGLDAGDYLPISREEIKEAARGRSLFANAWFGRRDRIPPADDPRTATIDRAMATQGFLSPEELAEIHAVGEEMERLRPTAEHVGHQAALAGVAAVEADRAERARIKAQRKAEAAERKRLRAEAIALRRREDIVFLGRKVSARLGERASRVDDLQRAGLPVLSTPAELALAMRVSIPRLRWLAFHAEVATRVHYVQFRVPKKSGGERVLSAPRSSLRRVQRWILDQVLKNIPAGPHAHGFVAGRSILTNATPHAGKAVVVNLDLEDFFPSIGFPRVRKVFEQAGYSGAVSTILALLCTECPRKTVTYQGETLHVATGPRGLPQGACTSPVLSNHVAIRLDRRLAGVATKLGFAYTRYADDLTFSGPSEVDAKVGYLLAKVRHIAQEEGFAINAKKTRVLRRNARQEVTGLVVNDRPGVRRDEIRRLRAILHRARTEGLASQNREGRPDFRAWLLGKIAFVRMARPEVGERLLAEFHEIDRGRSA</sequence>
<evidence type="ECO:0000256" key="7">
    <source>
        <dbReference type="ARBA" id="ARBA00023118"/>
    </source>
</evidence>
<feature type="compositionally biased region" description="Low complexity" evidence="11">
    <location>
        <begin position="20"/>
        <end position="36"/>
    </location>
</feature>
<evidence type="ECO:0000256" key="1">
    <source>
        <dbReference type="ARBA" id="ARBA00012493"/>
    </source>
</evidence>
<proteinExistence type="inferred from homology"/>
<dbReference type="GO" id="GO:0003964">
    <property type="term" value="F:RNA-directed DNA polymerase activity"/>
    <property type="evidence" value="ECO:0007669"/>
    <property type="project" value="UniProtKB-KW"/>
</dbReference>
<dbReference type="Pfam" id="PF00078">
    <property type="entry name" value="RVT_1"/>
    <property type="match status" value="1"/>
</dbReference>
<evidence type="ECO:0000256" key="2">
    <source>
        <dbReference type="ARBA" id="ARBA00022679"/>
    </source>
</evidence>
<dbReference type="Proteomes" id="UP000324233">
    <property type="component" value="Chromosome"/>
</dbReference>
<evidence type="ECO:0000256" key="10">
    <source>
        <dbReference type="SAM" id="Coils"/>
    </source>
</evidence>
<dbReference type="EC" id="2.7.7.49" evidence="1"/>
<dbReference type="OrthoDB" id="9788687at2"/>
<keyword evidence="7" id="KW-0051">Antiviral defense</keyword>
<dbReference type="RefSeq" id="WP_148596681.1">
    <property type="nucleotide sequence ID" value="NZ_CP042997.1"/>
</dbReference>
<evidence type="ECO:0000256" key="4">
    <source>
        <dbReference type="ARBA" id="ARBA00022723"/>
    </source>
</evidence>
<dbReference type="InterPro" id="IPR051083">
    <property type="entry name" value="GrpII_Intron_Splice-Mob/Def"/>
</dbReference>
<keyword evidence="4" id="KW-0479">Metal-binding</keyword>
<keyword evidence="2" id="KW-0808">Transferase</keyword>
<dbReference type="InterPro" id="IPR000123">
    <property type="entry name" value="Reverse_transcriptase_msDNA"/>
</dbReference>
<dbReference type="GO" id="GO:0046872">
    <property type="term" value="F:metal ion binding"/>
    <property type="evidence" value="ECO:0007669"/>
    <property type="project" value="UniProtKB-KW"/>
</dbReference>
<evidence type="ECO:0000313" key="13">
    <source>
        <dbReference type="EMBL" id="QEH37070.1"/>
    </source>
</evidence>
<dbReference type="SUPFAM" id="SSF56672">
    <property type="entry name" value="DNA/RNA polymerases"/>
    <property type="match status" value="1"/>
</dbReference>
<feature type="coiled-coil region" evidence="10">
    <location>
        <begin position="150"/>
        <end position="182"/>
    </location>
</feature>
<name>A0A5B9WB11_9BACT</name>
<evidence type="ECO:0000256" key="11">
    <source>
        <dbReference type="SAM" id="MobiDB-lite"/>
    </source>
</evidence>
<dbReference type="InterPro" id="IPR043502">
    <property type="entry name" value="DNA/RNA_pol_sf"/>
</dbReference>
<evidence type="ECO:0000256" key="8">
    <source>
        <dbReference type="ARBA" id="ARBA00034120"/>
    </source>
</evidence>
<evidence type="ECO:0000256" key="5">
    <source>
        <dbReference type="ARBA" id="ARBA00022842"/>
    </source>
</evidence>
<evidence type="ECO:0000259" key="12">
    <source>
        <dbReference type="PROSITE" id="PS50878"/>
    </source>
</evidence>
<comment type="catalytic activity">
    <reaction evidence="9">
        <text>DNA(n) + a 2'-deoxyribonucleoside 5'-triphosphate = DNA(n+1) + diphosphate</text>
        <dbReference type="Rhea" id="RHEA:22508"/>
        <dbReference type="Rhea" id="RHEA-COMP:17339"/>
        <dbReference type="Rhea" id="RHEA-COMP:17340"/>
        <dbReference type="ChEBI" id="CHEBI:33019"/>
        <dbReference type="ChEBI" id="CHEBI:61560"/>
        <dbReference type="ChEBI" id="CHEBI:173112"/>
        <dbReference type="EC" id="2.7.7.49"/>
    </reaction>
</comment>
<gene>
    <name evidence="13" type="ORF">OJF2_56550</name>
</gene>
<dbReference type="EMBL" id="CP042997">
    <property type="protein sequence ID" value="QEH37070.1"/>
    <property type="molecule type" value="Genomic_DNA"/>
</dbReference>
<dbReference type="KEGG" id="agv:OJF2_56550"/>
<dbReference type="GO" id="GO:0051607">
    <property type="term" value="P:defense response to virus"/>
    <property type="evidence" value="ECO:0007669"/>
    <property type="project" value="UniProtKB-KW"/>
</dbReference>
<evidence type="ECO:0000256" key="6">
    <source>
        <dbReference type="ARBA" id="ARBA00022918"/>
    </source>
</evidence>
<keyword evidence="10" id="KW-0175">Coiled coil</keyword>